<dbReference type="SUPFAM" id="SSF53756">
    <property type="entry name" value="UDP-Glycosyltransferase/glycogen phosphorylase"/>
    <property type="match status" value="1"/>
</dbReference>
<evidence type="ECO:0000256" key="2">
    <source>
        <dbReference type="ARBA" id="ARBA00022679"/>
    </source>
</evidence>
<dbReference type="Pfam" id="PF13439">
    <property type="entry name" value="Glyco_transf_4"/>
    <property type="match status" value="1"/>
</dbReference>
<dbReference type="GO" id="GO:0016757">
    <property type="term" value="F:glycosyltransferase activity"/>
    <property type="evidence" value="ECO:0007669"/>
    <property type="project" value="UniProtKB-KW"/>
</dbReference>
<evidence type="ECO:0000313" key="5">
    <source>
        <dbReference type="Proteomes" id="UP001324533"/>
    </source>
</evidence>
<protein>
    <submittedName>
        <fullName evidence="4">Glycosyltransferase family 4 protein</fullName>
        <ecNumber evidence="4">2.4.-.-</ecNumber>
    </submittedName>
</protein>
<sequence length="365" mass="38641">MVTTSFRGGGAEFVALTWAGWLASQGHTVGLATTTVHDDGVAPDRVTHIPLEGDSTLATVRALRAAVKGRFDVILSLQSLPNLVSLAAARGLRHVAVVISERNITSRENEPLRLPERVRRAVALRWYRRADMAIAVSHAVGAELVSAYRVPADRVVVVPNPAGQRAEARGTRETSAQPDGVLRLALPMRLVPQKRVNLAVDAAAVLRARGIDARLLCFTTESGMADLAAHAEASGVPVESPGWVDDWAAATPAGSVVVLPSYREGFGNILVEAAQAGFPSVAVSNSFGVGDALVPGLSGQFALVGTADALADAVESAARVDMTRARDWGRRFSTNESGRLLTDALSSAIHRMDAPHFGLRERDFA</sequence>
<dbReference type="Proteomes" id="UP001324533">
    <property type="component" value="Chromosome"/>
</dbReference>
<keyword evidence="5" id="KW-1185">Reference proteome</keyword>
<dbReference type="RefSeq" id="WP_322409939.1">
    <property type="nucleotide sequence ID" value="NZ_CP139779.1"/>
</dbReference>
<keyword evidence="2 4" id="KW-0808">Transferase</keyword>
<keyword evidence="1 4" id="KW-0328">Glycosyltransferase</keyword>
<reference evidence="4 5" key="1">
    <citation type="submission" date="2023-06" db="EMBL/GenBank/DDBJ databases">
        <title>Rock-solubilizing bacteria, Microbacterium invictum, promotes re-establishment of vegetation in rocky wasteland by accelerating rock bio-weathering and reshaping soil bacterial community.</title>
        <authorList>
            <person name="Liu C."/>
        </authorList>
    </citation>
    <scope>NUCLEOTIDE SEQUENCE [LARGE SCALE GENOMIC DNA]</scope>
    <source>
        <strain evidence="4 5">X-18</strain>
    </source>
</reference>
<name>A0ABZ0VAA1_9MICO</name>
<dbReference type="CDD" id="cd03801">
    <property type="entry name" value="GT4_PimA-like"/>
    <property type="match status" value="1"/>
</dbReference>
<dbReference type="EMBL" id="CP139779">
    <property type="protein sequence ID" value="WQB69813.1"/>
    <property type="molecule type" value="Genomic_DNA"/>
</dbReference>
<feature type="domain" description="Glycosyltransferase subfamily 4-like N-terminal" evidence="3">
    <location>
        <begin position="9"/>
        <end position="161"/>
    </location>
</feature>
<dbReference type="EC" id="2.4.-.-" evidence="4"/>
<organism evidence="4 5">
    <name type="scientific">Microbacterium invictum</name>
    <dbReference type="NCBI Taxonomy" id="515415"/>
    <lineage>
        <taxon>Bacteria</taxon>
        <taxon>Bacillati</taxon>
        <taxon>Actinomycetota</taxon>
        <taxon>Actinomycetes</taxon>
        <taxon>Micrococcales</taxon>
        <taxon>Microbacteriaceae</taxon>
        <taxon>Microbacterium</taxon>
    </lineage>
</organism>
<dbReference type="PANTHER" id="PTHR12526">
    <property type="entry name" value="GLYCOSYLTRANSFERASE"/>
    <property type="match status" value="1"/>
</dbReference>
<dbReference type="PANTHER" id="PTHR12526:SF510">
    <property type="entry name" value="D-INOSITOL 3-PHOSPHATE GLYCOSYLTRANSFERASE"/>
    <property type="match status" value="1"/>
</dbReference>
<dbReference type="InterPro" id="IPR028098">
    <property type="entry name" value="Glyco_trans_4-like_N"/>
</dbReference>
<evidence type="ECO:0000259" key="3">
    <source>
        <dbReference type="Pfam" id="PF13439"/>
    </source>
</evidence>
<dbReference type="Gene3D" id="3.40.50.2000">
    <property type="entry name" value="Glycogen Phosphorylase B"/>
    <property type="match status" value="2"/>
</dbReference>
<dbReference type="Pfam" id="PF13692">
    <property type="entry name" value="Glyco_trans_1_4"/>
    <property type="match status" value="1"/>
</dbReference>
<evidence type="ECO:0000313" key="4">
    <source>
        <dbReference type="EMBL" id="WQB69813.1"/>
    </source>
</evidence>
<proteinExistence type="predicted"/>
<evidence type="ECO:0000256" key="1">
    <source>
        <dbReference type="ARBA" id="ARBA00022676"/>
    </source>
</evidence>
<gene>
    <name evidence="4" type="ORF">T9R20_14090</name>
</gene>
<accession>A0ABZ0VAA1</accession>